<organism evidence="7">
    <name type="scientific">freshwater metagenome</name>
    <dbReference type="NCBI Taxonomy" id="449393"/>
    <lineage>
        <taxon>unclassified sequences</taxon>
        <taxon>metagenomes</taxon>
        <taxon>ecological metagenomes</taxon>
    </lineage>
</organism>
<proteinExistence type="predicted"/>
<evidence type="ECO:0000256" key="3">
    <source>
        <dbReference type="SAM" id="MobiDB-lite"/>
    </source>
</evidence>
<dbReference type="GO" id="GO:0071555">
    <property type="term" value="P:cell wall organization"/>
    <property type="evidence" value="ECO:0007669"/>
    <property type="project" value="TreeGrafter"/>
</dbReference>
<accession>A0A6J7I2W7</accession>
<comment type="subcellular location">
    <subcellularLocation>
        <location evidence="1">Membrane</location>
    </subcellularLocation>
</comment>
<reference evidence="7" key="1">
    <citation type="submission" date="2020-05" db="EMBL/GenBank/DDBJ databases">
        <authorList>
            <person name="Chiriac C."/>
            <person name="Salcher M."/>
            <person name="Ghai R."/>
            <person name="Kavagutti S V."/>
        </authorList>
    </citation>
    <scope>NUCLEOTIDE SEQUENCE</scope>
</reference>
<evidence type="ECO:0000259" key="5">
    <source>
        <dbReference type="Pfam" id="PF00905"/>
    </source>
</evidence>
<name>A0A6J7I2W7_9ZZZZ</name>
<protein>
    <submittedName>
        <fullName evidence="7">Unannotated protein</fullName>
    </submittedName>
</protein>
<sequence>MSNPTGLRPRGDRAPRREYDRYREEDYDDYVDRDPRDRHPRGTPPTRRPPRRPTTLVLASHRRRAGVMLVVTLIAITIFVGRLVDLQIIRGGTLAAEAMDQRLRTVELVAHRGSITDINGVPLAVSMDSVNVTVDQTLVTDPATTAAALAPELGLPVTDLQVILTGDRRFAYVAKNITPDLWRRIDALSLPGIYPEQTTTRSYPVGGVTGNVLGFVGSDGVGIEGLEYSLNDVLAGVNGTSTFERGAAGPAIPNGAGSTTDAVAGATVRLTIDRDIQYVAQRVIADAVAASGAESGTVVVLDPRTGQILALATVPTVDSNNPGDTAAENRGDRAVNSAYEPGSTAKIMTMAALLNEGVVAPTDRFEIPPTLTIQGKEFHDNEEHGTLNMSVTEILAQSSNIGTILAAQKLPSEATLYDYQRKFGVGESTNSGLPGESAGLLPAPEDWSGTTFPTLAFGQGLSLTPLQSAVTFATIANGGVRVQPSIVADYTQADGTVVLPNAPQRTEVVSEQTATTLTQMMKEVVSDRGTAPLAEIPGYQVAGKTGTAQFVDPTCGCYNGIMSAFDGFAPADNPALVVGVSIVRPKYSIYGISSSVFRQVMSYALQVRQIPPTSVESQGVKSKTKVLTTRWYDAVPVVSSTSTTTGR</sequence>
<evidence type="ECO:0000256" key="2">
    <source>
        <dbReference type="ARBA" id="ARBA00023136"/>
    </source>
</evidence>
<evidence type="ECO:0000256" key="1">
    <source>
        <dbReference type="ARBA" id="ARBA00004370"/>
    </source>
</evidence>
<dbReference type="Pfam" id="PF00905">
    <property type="entry name" value="Transpeptidase"/>
    <property type="match status" value="1"/>
</dbReference>
<dbReference type="Gene3D" id="3.40.710.10">
    <property type="entry name" value="DD-peptidase/beta-lactamase superfamily"/>
    <property type="match status" value="1"/>
</dbReference>
<evidence type="ECO:0000256" key="4">
    <source>
        <dbReference type="SAM" id="Phobius"/>
    </source>
</evidence>
<dbReference type="InterPro" id="IPR012338">
    <property type="entry name" value="Beta-lactam/transpept-like"/>
</dbReference>
<dbReference type="Pfam" id="PF03717">
    <property type="entry name" value="PBP_dimer"/>
    <property type="match status" value="1"/>
</dbReference>
<dbReference type="PANTHER" id="PTHR30627">
    <property type="entry name" value="PEPTIDOGLYCAN D,D-TRANSPEPTIDASE"/>
    <property type="match status" value="1"/>
</dbReference>
<feature type="region of interest" description="Disordered" evidence="3">
    <location>
        <begin position="1"/>
        <end position="54"/>
    </location>
</feature>
<evidence type="ECO:0000259" key="6">
    <source>
        <dbReference type="Pfam" id="PF03717"/>
    </source>
</evidence>
<dbReference type="InterPro" id="IPR001460">
    <property type="entry name" value="PCN-bd_Tpept"/>
</dbReference>
<evidence type="ECO:0000313" key="7">
    <source>
        <dbReference type="EMBL" id="CAB4925026.1"/>
    </source>
</evidence>
<dbReference type="PANTHER" id="PTHR30627:SF1">
    <property type="entry name" value="PEPTIDOGLYCAN D,D-TRANSPEPTIDASE FTSI"/>
    <property type="match status" value="1"/>
</dbReference>
<dbReference type="InterPro" id="IPR050515">
    <property type="entry name" value="Beta-lactam/transpept"/>
</dbReference>
<dbReference type="GO" id="GO:0005886">
    <property type="term" value="C:plasma membrane"/>
    <property type="evidence" value="ECO:0007669"/>
    <property type="project" value="TreeGrafter"/>
</dbReference>
<feature type="compositionally biased region" description="Basic and acidic residues" evidence="3">
    <location>
        <begin position="9"/>
        <end position="37"/>
    </location>
</feature>
<keyword evidence="4" id="KW-1133">Transmembrane helix</keyword>
<dbReference type="EMBL" id="CAFBMR010000091">
    <property type="protein sequence ID" value="CAB4925026.1"/>
    <property type="molecule type" value="Genomic_DNA"/>
</dbReference>
<feature type="transmembrane region" description="Helical" evidence="4">
    <location>
        <begin position="65"/>
        <end position="84"/>
    </location>
</feature>
<feature type="domain" description="Penicillin-binding protein transpeptidase" evidence="5">
    <location>
        <begin position="296"/>
        <end position="601"/>
    </location>
</feature>
<dbReference type="SUPFAM" id="SSF56601">
    <property type="entry name" value="beta-lactamase/transpeptidase-like"/>
    <property type="match status" value="1"/>
</dbReference>
<keyword evidence="4" id="KW-0812">Transmembrane</keyword>
<dbReference type="SUPFAM" id="SSF56519">
    <property type="entry name" value="Penicillin binding protein dimerisation domain"/>
    <property type="match status" value="1"/>
</dbReference>
<keyword evidence="2 4" id="KW-0472">Membrane</keyword>
<dbReference type="Gene3D" id="3.30.450.330">
    <property type="match status" value="1"/>
</dbReference>
<dbReference type="GO" id="GO:0008658">
    <property type="term" value="F:penicillin binding"/>
    <property type="evidence" value="ECO:0007669"/>
    <property type="project" value="InterPro"/>
</dbReference>
<dbReference type="InterPro" id="IPR005311">
    <property type="entry name" value="PBP_dimer"/>
</dbReference>
<gene>
    <name evidence="7" type="ORF">UFOPK3610_01627</name>
</gene>
<dbReference type="AlphaFoldDB" id="A0A6J7I2W7"/>
<dbReference type="Gene3D" id="3.90.1310.10">
    <property type="entry name" value="Penicillin-binding protein 2a (Domain 2)"/>
    <property type="match status" value="1"/>
</dbReference>
<feature type="domain" description="Penicillin-binding protein dimerisation" evidence="6">
    <location>
        <begin position="109"/>
        <end position="252"/>
    </location>
</feature>
<dbReference type="InterPro" id="IPR036138">
    <property type="entry name" value="PBP_dimer_sf"/>
</dbReference>